<dbReference type="PANTHER" id="PTHR47642:SF7">
    <property type="entry name" value="ATP-DEPENDENT DNA HELICASE PIF1"/>
    <property type="match status" value="1"/>
</dbReference>
<feature type="region of interest" description="Disordered" evidence="14">
    <location>
        <begin position="152"/>
        <end position="178"/>
    </location>
</feature>
<evidence type="ECO:0000313" key="19">
    <source>
        <dbReference type="Proteomes" id="UP000007110"/>
    </source>
</evidence>
<keyword evidence="4 13" id="KW-0347">Helicase</keyword>
<feature type="domain" description="DNA helicase Pif1-like DEAD-box helicase" evidence="15">
    <location>
        <begin position="194"/>
        <end position="390"/>
    </location>
</feature>
<protein>
    <recommendedName>
        <fullName evidence="13">ATP-dependent DNA helicase PIF1</fullName>
        <ecNumber evidence="13">5.6.2.3</ecNumber>
    </recommendedName>
    <alternativeName>
        <fullName evidence="13">DNA 5'-3' helicase PIF1</fullName>
    </alternativeName>
    <alternativeName>
        <fullName evidence="13">DNA repair and recombination helicase PIF1</fullName>
    </alternativeName>
</protein>
<keyword evidence="10 13" id="KW-0413">Isomerase</keyword>
<dbReference type="Proteomes" id="UP000007110">
    <property type="component" value="Unassembled WGS sequence"/>
</dbReference>
<evidence type="ECO:0000256" key="14">
    <source>
        <dbReference type="SAM" id="MobiDB-lite"/>
    </source>
</evidence>
<evidence type="ECO:0000256" key="13">
    <source>
        <dbReference type="HAMAP-Rule" id="MF_03176"/>
    </source>
</evidence>
<dbReference type="SUPFAM" id="SSF52540">
    <property type="entry name" value="P-loop containing nucleoside triphosphate hydrolases"/>
    <property type="match status" value="2"/>
</dbReference>
<comment type="subcellular location">
    <subcellularLocation>
        <location evidence="13">Nucleus</location>
    </subcellularLocation>
    <subcellularLocation>
        <location evidence="13">Mitochondrion</location>
    </subcellularLocation>
</comment>
<name>A0A7M7PK08_STRPU</name>
<evidence type="ECO:0000259" key="15">
    <source>
        <dbReference type="Pfam" id="PF05970"/>
    </source>
</evidence>
<evidence type="ECO:0000256" key="9">
    <source>
        <dbReference type="ARBA" id="ARBA00023204"/>
    </source>
</evidence>
<comment type="cofactor">
    <cofactor evidence="13">
        <name>Mg(2+)</name>
        <dbReference type="ChEBI" id="CHEBI:18420"/>
    </cofactor>
</comment>
<dbReference type="GO" id="GO:0016787">
    <property type="term" value="F:hydrolase activity"/>
    <property type="evidence" value="ECO:0007669"/>
    <property type="project" value="UniProtKB-KW"/>
</dbReference>
<accession>A0A7M7PK08</accession>
<keyword evidence="11 13" id="KW-0539">Nucleus</keyword>
<keyword evidence="9 13" id="KW-0234">DNA repair</keyword>
<comment type="function">
    <text evidence="13">DNA-dependent ATPase and 5'-3' DNA helicase required for the maintenance of both mitochondrial and nuclear genome stability.</text>
</comment>
<keyword evidence="3 13" id="KW-0378">Hydrolase</keyword>
<dbReference type="CDD" id="cd18037">
    <property type="entry name" value="DEXSc_Pif1_like"/>
    <property type="match status" value="1"/>
</dbReference>
<evidence type="ECO:0000256" key="12">
    <source>
        <dbReference type="ARBA" id="ARBA00065873"/>
    </source>
</evidence>
<dbReference type="InParanoid" id="A0A7M7PK08"/>
<dbReference type="InterPro" id="IPR051055">
    <property type="entry name" value="PIF1_helicase"/>
</dbReference>
<sequence>MDCPELVCSVAIEKLDTSGEVTKRTMCRNGSLILGRNEFRDVLLKVHTGKTSSTLVMQDVVLHRRFASDGKACIRLPKKCLQVMISNCPPHQLKSFLKSLALKMACKKTDKVVSDRTRLLSELPQQFNEISPMNQGDVDTVNNQRAKIAEAKGTSTTPAARAKKRGRNGMEKPAEREAPRKKLHLNTLHKTPPLSNEQKRVLNAVLSRQSIFFTGSAGTGKSFLLRHIISALPPDSTFATASTGVAACHIGGTTLHQFAGIGSGTGQLPQLIELASRPTRRQQWRKCKHLIVDEISMIDGDFFTKLEAVARVIKRCDEPFGGIQLILCGDFLQLPPVVKRGEKQKFCFQSPAWHRCIQVNFELMEVKRQKDPAFINILQKIRVGRCSAEVTDCLTGTAKHCVDTEGIHATRLCTHKEDVDQLNNVHLNKLIGDVRVFEAMDSDPSLVKQTNSQCPVRQRIDLKIGAQVMLAKNLDVHKGLVNGARGVVTGFESGMKGNPKVRFMSGLEEVIRPERWSMCIGQSLILTRRQLPLKLAWAISIHKSQGMSLDCVEISLSRVFECGQAYVALSRATSLQGLRVLDFDGSCVRAHPDVIRFYVQLRKEQRHLQQTSIRRYGTEDKENYS</sequence>
<feature type="domain" description="DNA helicase Pif1-like 2B" evidence="16">
    <location>
        <begin position="451"/>
        <end position="491"/>
    </location>
</feature>
<dbReference type="OMA" id="SSAWESC"/>
<dbReference type="InterPro" id="IPR049163">
    <property type="entry name" value="Pif1-like_2B_dom"/>
</dbReference>
<dbReference type="EnsemblMetazoa" id="XM_030995624">
    <property type="protein sequence ID" value="XP_030851484"/>
    <property type="gene ID" value="LOC580276"/>
</dbReference>
<dbReference type="GO" id="GO:0043139">
    <property type="term" value="F:5'-3' DNA helicase activity"/>
    <property type="evidence" value="ECO:0007669"/>
    <property type="project" value="UniProtKB-UniRule"/>
</dbReference>
<keyword evidence="1 13" id="KW-0547">Nucleotide-binding</keyword>
<dbReference type="InterPro" id="IPR027417">
    <property type="entry name" value="P-loop_NTPase"/>
</dbReference>
<dbReference type="GO" id="GO:0005739">
    <property type="term" value="C:mitochondrion"/>
    <property type="evidence" value="ECO:0007669"/>
    <property type="project" value="UniProtKB-SubCell"/>
</dbReference>
<dbReference type="GO" id="GO:0006281">
    <property type="term" value="P:DNA repair"/>
    <property type="evidence" value="ECO:0007669"/>
    <property type="project" value="UniProtKB-UniRule"/>
</dbReference>
<keyword evidence="5 13" id="KW-0067">ATP-binding</keyword>
<dbReference type="HAMAP" id="MF_03176">
    <property type="entry name" value="PIF1"/>
    <property type="match status" value="1"/>
</dbReference>
<dbReference type="GO" id="GO:0000723">
    <property type="term" value="P:telomere maintenance"/>
    <property type="evidence" value="ECO:0007669"/>
    <property type="project" value="InterPro"/>
</dbReference>
<evidence type="ECO:0000313" key="18">
    <source>
        <dbReference type="EnsemblMetazoa" id="XP_030851484"/>
    </source>
</evidence>
<dbReference type="GO" id="GO:0005634">
    <property type="term" value="C:nucleus"/>
    <property type="evidence" value="ECO:0007669"/>
    <property type="project" value="UniProtKB-SubCell"/>
</dbReference>
<evidence type="ECO:0000256" key="2">
    <source>
        <dbReference type="ARBA" id="ARBA00022763"/>
    </source>
</evidence>
<dbReference type="InterPro" id="IPR048293">
    <property type="entry name" value="PIF1_RRM3_pfh1"/>
</dbReference>
<keyword evidence="7 13" id="KW-0496">Mitochondrion</keyword>
<dbReference type="Pfam" id="PF21530">
    <property type="entry name" value="Pif1_2B_dom"/>
    <property type="match status" value="1"/>
</dbReference>
<evidence type="ECO:0000256" key="7">
    <source>
        <dbReference type="ARBA" id="ARBA00023128"/>
    </source>
</evidence>
<feature type="domain" description="PIF1/LRR1 pleckstrin homology" evidence="17">
    <location>
        <begin position="5"/>
        <end position="112"/>
    </location>
</feature>
<dbReference type="PANTHER" id="PTHR47642">
    <property type="entry name" value="ATP-DEPENDENT DNA HELICASE"/>
    <property type="match status" value="1"/>
</dbReference>
<comment type="subunit">
    <text evidence="12">Monomer. Interacts with telomerase.</text>
</comment>
<feature type="binding site" evidence="13">
    <location>
        <begin position="215"/>
        <end position="222"/>
    </location>
    <ligand>
        <name>ATP</name>
        <dbReference type="ChEBI" id="CHEBI:30616"/>
    </ligand>
</feature>
<evidence type="ECO:0000256" key="4">
    <source>
        <dbReference type="ARBA" id="ARBA00022806"/>
    </source>
</evidence>
<evidence type="ECO:0000256" key="1">
    <source>
        <dbReference type="ARBA" id="ARBA00022741"/>
    </source>
</evidence>
<keyword evidence="6 13" id="KW-0238">DNA-binding</keyword>
<evidence type="ECO:0000259" key="17">
    <source>
        <dbReference type="Pfam" id="PF25344"/>
    </source>
</evidence>
<organism evidence="18 19">
    <name type="scientific">Strongylocentrotus purpuratus</name>
    <name type="common">Purple sea urchin</name>
    <dbReference type="NCBI Taxonomy" id="7668"/>
    <lineage>
        <taxon>Eukaryota</taxon>
        <taxon>Metazoa</taxon>
        <taxon>Echinodermata</taxon>
        <taxon>Eleutherozoa</taxon>
        <taxon>Echinozoa</taxon>
        <taxon>Echinoidea</taxon>
        <taxon>Euechinoidea</taxon>
        <taxon>Echinacea</taxon>
        <taxon>Camarodonta</taxon>
        <taxon>Echinidea</taxon>
        <taxon>Strongylocentrotidae</taxon>
        <taxon>Strongylocentrotus</taxon>
    </lineage>
</organism>
<evidence type="ECO:0000256" key="5">
    <source>
        <dbReference type="ARBA" id="ARBA00022840"/>
    </source>
</evidence>
<reference evidence="18" key="2">
    <citation type="submission" date="2021-01" db="UniProtKB">
        <authorList>
            <consortium name="EnsemblMetazoa"/>
        </authorList>
    </citation>
    <scope>IDENTIFICATION</scope>
</reference>
<comment type="similarity">
    <text evidence="13">Belongs to the helicase family. PIF1 subfamily.</text>
</comment>
<dbReference type="Pfam" id="PF25344">
    <property type="entry name" value="PH_LRR1"/>
    <property type="match status" value="1"/>
</dbReference>
<dbReference type="AlphaFoldDB" id="A0A7M7PK08"/>
<evidence type="ECO:0000256" key="3">
    <source>
        <dbReference type="ARBA" id="ARBA00022801"/>
    </source>
</evidence>
<dbReference type="InterPro" id="IPR010285">
    <property type="entry name" value="DNA_helicase_pif1-like_DEAD"/>
</dbReference>
<dbReference type="GO" id="GO:0005524">
    <property type="term" value="F:ATP binding"/>
    <property type="evidence" value="ECO:0007669"/>
    <property type="project" value="UniProtKB-UniRule"/>
</dbReference>
<evidence type="ECO:0000256" key="10">
    <source>
        <dbReference type="ARBA" id="ARBA00023235"/>
    </source>
</evidence>
<feature type="compositionally biased region" description="Basic and acidic residues" evidence="14">
    <location>
        <begin position="168"/>
        <end position="178"/>
    </location>
</feature>
<keyword evidence="2 13" id="KW-0227">DNA damage</keyword>
<dbReference type="GO" id="GO:0006310">
    <property type="term" value="P:DNA recombination"/>
    <property type="evidence" value="ECO:0007669"/>
    <property type="project" value="UniProtKB-UniRule"/>
</dbReference>
<dbReference type="OrthoDB" id="272985at2759"/>
<dbReference type="GO" id="GO:0003677">
    <property type="term" value="F:DNA binding"/>
    <property type="evidence" value="ECO:0007669"/>
    <property type="project" value="UniProtKB-KW"/>
</dbReference>
<dbReference type="Pfam" id="PF05970">
    <property type="entry name" value="PIF1"/>
    <property type="match status" value="1"/>
</dbReference>
<feature type="DNA-binding region" evidence="13">
    <location>
        <begin position="564"/>
        <end position="583"/>
    </location>
</feature>
<reference evidence="19" key="1">
    <citation type="submission" date="2015-02" db="EMBL/GenBank/DDBJ databases">
        <title>Genome sequencing for Strongylocentrotus purpuratus.</title>
        <authorList>
            <person name="Murali S."/>
            <person name="Liu Y."/>
            <person name="Vee V."/>
            <person name="English A."/>
            <person name="Wang M."/>
            <person name="Skinner E."/>
            <person name="Han Y."/>
            <person name="Muzny D.M."/>
            <person name="Worley K.C."/>
            <person name="Gibbs R.A."/>
        </authorList>
    </citation>
    <scope>NUCLEOTIDE SEQUENCE</scope>
</reference>
<comment type="catalytic activity">
    <reaction evidence="13">
        <text>ATP + H2O = ADP + phosphate + H(+)</text>
        <dbReference type="Rhea" id="RHEA:13065"/>
        <dbReference type="ChEBI" id="CHEBI:15377"/>
        <dbReference type="ChEBI" id="CHEBI:15378"/>
        <dbReference type="ChEBI" id="CHEBI:30616"/>
        <dbReference type="ChEBI" id="CHEBI:43474"/>
        <dbReference type="ChEBI" id="CHEBI:456216"/>
        <dbReference type="EC" id="5.6.2.3"/>
    </reaction>
</comment>
<evidence type="ECO:0000259" key="16">
    <source>
        <dbReference type="Pfam" id="PF21530"/>
    </source>
</evidence>
<keyword evidence="19" id="KW-1185">Reference proteome</keyword>
<dbReference type="Gene3D" id="3.40.50.300">
    <property type="entry name" value="P-loop containing nucleotide triphosphate hydrolases"/>
    <property type="match status" value="1"/>
</dbReference>
<proteinExistence type="inferred from homology"/>
<evidence type="ECO:0000256" key="6">
    <source>
        <dbReference type="ARBA" id="ARBA00023125"/>
    </source>
</evidence>
<evidence type="ECO:0000256" key="8">
    <source>
        <dbReference type="ARBA" id="ARBA00023172"/>
    </source>
</evidence>
<dbReference type="CDD" id="cd18809">
    <property type="entry name" value="SF1_C_RecD"/>
    <property type="match status" value="1"/>
</dbReference>
<evidence type="ECO:0000256" key="11">
    <source>
        <dbReference type="ARBA" id="ARBA00023242"/>
    </source>
</evidence>
<dbReference type="EC" id="5.6.2.3" evidence="13"/>
<keyword evidence="8 13" id="KW-0233">DNA recombination</keyword>
<dbReference type="FunCoup" id="A0A7M7PK08">
    <property type="interactions" value="287"/>
</dbReference>
<dbReference type="FunFam" id="3.40.50.300:FF:000805">
    <property type="entry name" value="ATP-dependent DNA helicase PIF1"/>
    <property type="match status" value="1"/>
</dbReference>
<dbReference type="InterPro" id="IPR057437">
    <property type="entry name" value="PIF1/LRR1_PH"/>
</dbReference>
<dbReference type="EnsemblMetazoa" id="XM_030995623">
    <property type="protein sequence ID" value="XP_030851483"/>
    <property type="gene ID" value="LOC580276"/>
</dbReference>
<dbReference type="FunFam" id="3.40.50.300:FF:003367">
    <property type="entry name" value="ATP-dependent DNA helicase PIF1"/>
    <property type="match status" value="1"/>
</dbReference>
<gene>
    <name evidence="13" type="primary">PIF1</name>
</gene>